<evidence type="ECO:0000256" key="1">
    <source>
        <dbReference type="SAM" id="MobiDB-lite"/>
    </source>
</evidence>
<evidence type="ECO:0000313" key="4">
    <source>
        <dbReference type="Proteomes" id="UP000823941"/>
    </source>
</evidence>
<dbReference type="EMBL" id="JAHIBW010000021">
    <property type="protein sequence ID" value="KAG7300497.1"/>
    <property type="molecule type" value="Genomic_DNA"/>
</dbReference>
<keyword evidence="2" id="KW-0472">Membrane</keyword>
<keyword evidence="4" id="KW-1185">Reference proteome</keyword>
<organism evidence="3 4">
    <name type="scientific">Plutella xylostella</name>
    <name type="common">Diamondback moth</name>
    <name type="synonym">Plutella maculipennis</name>
    <dbReference type="NCBI Taxonomy" id="51655"/>
    <lineage>
        <taxon>Eukaryota</taxon>
        <taxon>Metazoa</taxon>
        <taxon>Ecdysozoa</taxon>
        <taxon>Arthropoda</taxon>
        <taxon>Hexapoda</taxon>
        <taxon>Insecta</taxon>
        <taxon>Pterygota</taxon>
        <taxon>Neoptera</taxon>
        <taxon>Endopterygota</taxon>
        <taxon>Lepidoptera</taxon>
        <taxon>Glossata</taxon>
        <taxon>Ditrysia</taxon>
        <taxon>Yponomeutoidea</taxon>
        <taxon>Plutellidae</taxon>
        <taxon>Plutella</taxon>
    </lineage>
</organism>
<evidence type="ECO:0000313" key="3">
    <source>
        <dbReference type="EMBL" id="KAG7300497.1"/>
    </source>
</evidence>
<accession>A0ABQ7Q5I4</accession>
<reference evidence="3 4" key="1">
    <citation type="submission" date="2021-06" db="EMBL/GenBank/DDBJ databases">
        <title>A haploid diamondback moth (Plutella xylostella L.) genome assembly resolves 31 chromosomes and identifies a diamide resistance mutation.</title>
        <authorList>
            <person name="Ward C.M."/>
            <person name="Perry K.D."/>
            <person name="Baker G."/>
            <person name="Powis K."/>
            <person name="Heckel D.G."/>
            <person name="Baxter S.W."/>
        </authorList>
    </citation>
    <scope>NUCLEOTIDE SEQUENCE [LARGE SCALE GENOMIC DNA]</scope>
    <source>
        <strain evidence="3 4">LV</strain>
        <tissue evidence="3">Single pupa</tissue>
    </source>
</reference>
<comment type="caution">
    <text evidence="3">The sequence shown here is derived from an EMBL/GenBank/DDBJ whole genome shotgun (WGS) entry which is preliminary data.</text>
</comment>
<protein>
    <submittedName>
        <fullName evidence="3">Uncharacterized protein</fullName>
    </submittedName>
</protein>
<feature type="region of interest" description="Disordered" evidence="1">
    <location>
        <begin position="579"/>
        <end position="614"/>
    </location>
</feature>
<feature type="compositionally biased region" description="Polar residues" evidence="1">
    <location>
        <begin position="719"/>
        <end position="730"/>
    </location>
</feature>
<feature type="compositionally biased region" description="Basic and acidic residues" evidence="1">
    <location>
        <begin position="830"/>
        <end position="841"/>
    </location>
</feature>
<feature type="compositionally biased region" description="Basic and acidic residues" evidence="1">
    <location>
        <begin position="224"/>
        <end position="233"/>
    </location>
</feature>
<feature type="region of interest" description="Disordered" evidence="1">
    <location>
        <begin position="686"/>
        <end position="745"/>
    </location>
</feature>
<feature type="region of interest" description="Disordered" evidence="1">
    <location>
        <begin position="224"/>
        <end position="260"/>
    </location>
</feature>
<evidence type="ECO:0000256" key="2">
    <source>
        <dbReference type="SAM" id="Phobius"/>
    </source>
</evidence>
<keyword evidence="2" id="KW-0812">Transmembrane</keyword>
<feature type="compositionally biased region" description="Basic and acidic residues" evidence="1">
    <location>
        <begin position="703"/>
        <end position="717"/>
    </location>
</feature>
<feature type="compositionally biased region" description="Polar residues" evidence="1">
    <location>
        <begin position="591"/>
        <end position="601"/>
    </location>
</feature>
<keyword evidence="2" id="KW-1133">Transmembrane helix</keyword>
<sequence>MEDNFTFYMDNVIRHVENTIEQLKKISNGDYLTDRVKQRWLEVENNFRDSNKDEEDKETKVIATSASIPLHVETKKSGRVIKWDDIVHSEIDLRSLSKVLEKKIVIEIPKNICGSFLLQSKYDADNLIISCKKSHESEESRVDVVFKLKRSDNGDFISNVNSIMVLKKAPALQNVTVNEDKHLLSLPSCSGDQVREIKDITNTVQITDTNTLQTAEYHNIEIKEADVDKHSDESPENLVESSMELDSEKQHNESQAEEENCLDATFELTESESQSSVPDFGPTKEHFKSTLIRLSHTNALDCMPEEEEVLEKKKSQPKVRVKSPYENKSLHIEEKKRKKLLEIRARRERRKLAMAEDSKKGKNYKFAKGLLTPQASNSVTALSISNKSFYNNIYGEASSVQKKTVKKERKARKTVSVPQIGVITLEESSVASELSSQCTELNDKKYINRCYFLDEVETEIMQSNEDQLPITPDFTATDAFDHSNEVTCRLFINSFEENMECPEISDQSLYGKVNVSENKVVMLKPGAPKLHVESNVEKSVRLKCKKSVDKIYDLLKKLENIDNSAEVKSPKSKFTAVMDDREQLGRESLTTRDTNSGTSLKHQPALSSNSNFSFANPTNKITEIIDTNKGDVRDIKEIKVDNKPNIIQKSYIPKAKKAVKLPEDPLKMISELIQNIDHVQKRKMKSINAKPKPETQPNVPNEIKIRRPEPKRNRIRSEPPTNSTSFTTECKNIKPPRISKPASPIEDKIEFSKRNIIEIIDEQKEARGEAVRGPRESRINSLAQPRRLYVMAHKEEMQSRPHGKMVERAKRLSLSPVAERRTGSITQNKVSERQRKQKKEFHSIADDGRAALLPISGGRRPRSPRRRAIIVPTVLPRHSTSKAPSFYVDSTSVIHKNAVETAVTKAQRPASPKKMCITSLSTSSEEASNYLEKKLNEMVNTVIESELGNEDNGPPITEIYETDQPIAATILHEPRDDSYLTTVANVSVENKKKETNDGTADALHDDDAAKKKSAGDYRYSPNISPTTSDRNEKNKLLVLQSGDAASLLIQSSSKKLVPLVSELSLVPVLSKPWMLNIPMQISTIGYAFPKFNHQKNRANTQVLSGQSSNSNALSCRMRNVDQFIRKSSVVYVHQCWQADSADILANGRDDRDTEIIQLLEKDNLADKIHTDAQVATVGTNTSKTSVSEGLVANKNSTRENPSRLDIATISNGNANGDLQSNHSTNDCHSLDILAGLLNEIHKLTTCQTDMTRSYSTKNVENLEIETLYKEVTFKSVDPMISMNSLDLRQMDSNPSLYSFYLSNNGELVERHTCRTPVINQSAVAQTSTILRDNEVCMDYPGYAHQFTEVSSRFLFQNKSTTALGLSQAVSEPTVVTSSGYRRRRIFVDHVKVDKITELPRKLAESEEARKDARKCGQIPSVDAAKKIVKANKAPCYKAEVKVIDRDRKQEVAIYDASLKLKRDILVTMYSILVFTVFAALSIPVFP</sequence>
<gene>
    <name evidence="3" type="ORF">JYU34_016128</name>
</gene>
<feature type="region of interest" description="Disordered" evidence="1">
    <location>
        <begin position="991"/>
        <end position="1031"/>
    </location>
</feature>
<proteinExistence type="predicted"/>
<feature type="region of interest" description="Disordered" evidence="1">
    <location>
        <begin position="821"/>
        <end position="841"/>
    </location>
</feature>
<feature type="compositionally biased region" description="Basic and acidic residues" evidence="1">
    <location>
        <begin position="991"/>
        <end position="1015"/>
    </location>
</feature>
<dbReference type="Proteomes" id="UP000823941">
    <property type="component" value="Chromosome 21"/>
</dbReference>
<name>A0ABQ7Q5I4_PLUXY</name>
<feature type="transmembrane region" description="Helical" evidence="2">
    <location>
        <begin position="1464"/>
        <end position="1485"/>
    </location>
</feature>